<gene>
    <name evidence="2" type="ORF">TCHU04912_LOCUS9718</name>
</gene>
<protein>
    <submittedName>
        <fullName evidence="2">Uncharacterized protein</fullName>
    </submittedName>
</protein>
<dbReference type="EMBL" id="HBGG01018839">
    <property type="protein sequence ID" value="CAD9207482.1"/>
    <property type="molecule type" value="Transcribed_RNA"/>
</dbReference>
<proteinExistence type="predicted"/>
<organism evidence="2">
    <name type="scientific">Tetraselmis chuii</name>
    <dbReference type="NCBI Taxonomy" id="63592"/>
    <lineage>
        <taxon>Eukaryota</taxon>
        <taxon>Viridiplantae</taxon>
        <taxon>Chlorophyta</taxon>
        <taxon>core chlorophytes</taxon>
        <taxon>Chlorodendrophyceae</taxon>
        <taxon>Chlorodendrales</taxon>
        <taxon>Chlorodendraceae</taxon>
        <taxon>Tetraselmis</taxon>
    </lineage>
</organism>
<feature type="compositionally biased region" description="Basic and acidic residues" evidence="1">
    <location>
        <begin position="54"/>
        <end position="69"/>
    </location>
</feature>
<feature type="region of interest" description="Disordered" evidence="1">
    <location>
        <begin position="163"/>
        <end position="182"/>
    </location>
</feature>
<dbReference type="AlphaFoldDB" id="A0A7S1SS77"/>
<sequence>VKADLMGDGVVAEGGVARAELISSLPAHHSENGNGNGNGVSQARKGGGIPAFHSAKESVEGRESVESRQAKQAVQRLKDDLEMRTQVYDDDIEFIREVKEGRTDAPDMDPTFELKSLSQRFEVWKRDFKQRIHEVKHLLKKLDRHEPQYGDSLNASVVSPDTTFDASDLHDPDDGSFAFESQNRKSSFSSTAHHSELSSHTPASSYQNSTGSYSTPLSGTRHAHASGPAFTVTPSAADMAVEKKKKKGLGKLFGRHKA</sequence>
<feature type="compositionally biased region" description="Basic residues" evidence="1">
    <location>
        <begin position="243"/>
        <end position="258"/>
    </location>
</feature>
<feature type="region of interest" description="Disordered" evidence="1">
    <location>
        <begin position="27"/>
        <end position="75"/>
    </location>
</feature>
<feature type="compositionally biased region" description="Polar residues" evidence="1">
    <location>
        <begin position="188"/>
        <end position="218"/>
    </location>
</feature>
<accession>A0A7S1SS77</accession>
<evidence type="ECO:0000313" key="2">
    <source>
        <dbReference type="EMBL" id="CAD9207482.1"/>
    </source>
</evidence>
<feature type="region of interest" description="Disordered" evidence="1">
    <location>
        <begin position="188"/>
        <end position="258"/>
    </location>
</feature>
<evidence type="ECO:0000256" key="1">
    <source>
        <dbReference type="SAM" id="MobiDB-lite"/>
    </source>
</evidence>
<name>A0A7S1SS77_9CHLO</name>
<feature type="non-terminal residue" evidence="2">
    <location>
        <position position="1"/>
    </location>
</feature>
<reference evidence="2" key="1">
    <citation type="submission" date="2021-01" db="EMBL/GenBank/DDBJ databases">
        <authorList>
            <person name="Corre E."/>
            <person name="Pelletier E."/>
            <person name="Niang G."/>
            <person name="Scheremetjew M."/>
            <person name="Finn R."/>
            <person name="Kale V."/>
            <person name="Holt S."/>
            <person name="Cochrane G."/>
            <person name="Meng A."/>
            <person name="Brown T."/>
            <person name="Cohen L."/>
        </authorList>
    </citation>
    <scope>NUCLEOTIDE SEQUENCE</scope>
    <source>
        <strain evidence="2">PLY429</strain>
    </source>
</reference>